<evidence type="ECO:0000313" key="2">
    <source>
        <dbReference type="EMBL" id="TNN84171.1"/>
    </source>
</evidence>
<organism evidence="2 3">
    <name type="scientific">Liparis tanakae</name>
    <name type="common">Tanaka's snailfish</name>
    <dbReference type="NCBI Taxonomy" id="230148"/>
    <lineage>
        <taxon>Eukaryota</taxon>
        <taxon>Metazoa</taxon>
        <taxon>Chordata</taxon>
        <taxon>Craniata</taxon>
        <taxon>Vertebrata</taxon>
        <taxon>Euteleostomi</taxon>
        <taxon>Actinopterygii</taxon>
        <taxon>Neopterygii</taxon>
        <taxon>Teleostei</taxon>
        <taxon>Neoteleostei</taxon>
        <taxon>Acanthomorphata</taxon>
        <taxon>Eupercaria</taxon>
        <taxon>Perciformes</taxon>
        <taxon>Cottioidei</taxon>
        <taxon>Cottales</taxon>
        <taxon>Liparidae</taxon>
        <taxon>Liparis</taxon>
    </lineage>
</organism>
<protein>
    <submittedName>
        <fullName evidence="2">Uncharacterized protein</fullName>
    </submittedName>
</protein>
<comment type="caution">
    <text evidence="2">The sequence shown here is derived from an EMBL/GenBank/DDBJ whole genome shotgun (WGS) entry which is preliminary data.</text>
</comment>
<accession>A0A4Z2J2K0</accession>
<proteinExistence type="predicted"/>
<reference evidence="2 3" key="1">
    <citation type="submission" date="2019-03" db="EMBL/GenBank/DDBJ databases">
        <title>First draft genome of Liparis tanakae, snailfish: a comprehensive survey of snailfish specific genes.</title>
        <authorList>
            <person name="Kim W."/>
            <person name="Song I."/>
            <person name="Jeong J.-H."/>
            <person name="Kim D."/>
            <person name="Kim S."/>
            <person name="Ryu S."/>
            <person name="Song J.Y."/>
            <person name="Lee S.K."/>
        </authorList>
    </citation>
    <scope>NUCLEOTIDE SEQUENCE [LARGE SCALE GENOMIC DNA]</scope>
    <source>
        <tissue evidence="2">Muscle</tissue>
    </source>
</reference>
<evidence type="ECO:0000256" key="1">
    <source>
        <dbReference type="SAM" id="MobiDB-lite"/>
    </source>
</evidence>
<sequence>MSRRHTPRDEHFLLDVGQEQGVVLAGQVCEPPHGAWKTLLMMPTMSFPRLLSRPSITPSSWSSIWGSGGYDRQSRGTKGGAQHTRLEIPPGLQRRGLRNGLLKGLGNGLRVLGCPRRPGSDTTLTCRPRAHRRMAVYSTCASSLEPDAELTEEPLVVLVVLLVVELDVVQRVVGGGQAHLTTSVHLKLPLFCVNLCLLEKAGWKWRR</sequence>
<feature type="region of interest" description="Disordered" evidence="1">
    <location>
        <begin position="71"/>
        <end position="90"/>
    </location>
</feature>
<evidence type="ECO:0000313" key="3">
    <source>
        <dbReference type="Proteomes" id="UP000314294"/>
    </source>
</evidence>
<name>A0A4Z2J2K0_9TELE</name>
<dbReference type="EMBL" id="SRLO01000028">
    <property type="protein sequence ID" value="TNN84171.1"/>
    <property type="molecule type" value="Genomic_DNA"/>
</dbReference>
<keyword evidence="3" id="KW-1185">Reference proteome</keyword>
<gene>
    <name evidence="2" type="ORF">EYF80_005498</name>
</gene>
<dbReference type="AlphaFoldDB" id="A0A4Z2J2K0"/>
<dbReference type="Proteomes" id="UP000314294">
    <property type="component" value="Unassembled WGS sequence"/>
</dbReference>